<keyword evidence="4" id="KW-1133">Transmembrane helix</keyword>
<proteinExistence type="inferred from homology"/>
<dbReference type="PANTHER" id="PTHR30258:SF2">
    <property type="entry name" value="COMG OPERON PROTEIN 1"/>
    <property type="match status" value="1"/>
</dbReference>
<dbReference type="Pfam" id="PF00437">
    <property type="entry name" value="T2SSE"/>
    <property type="match status" value="1"/>
</dbReference>
<evidence type="ECO:0000259" key="5">
    <source>
        <dbReference type="PROSITE" id="PS00662"/>
    </source>
</evidence>
<dbReference type="GO" id="GO:0016887">
    <property type="term" value="F:ATP hydrolysis activity"/>
    <property type="evidence" value="ECO:0007669"/>
    <property type="project" value="TreeGrafter"/>
</dbReference>
<dbReference type="SUPFAM" id="SSF52540">
    <property type="entry name" value="P-loop containing nucleoside triphosphate hydrolases"/>
    <property type="match status" value="1"/>
</dbReference>
<keyword evidence="4" id="KW-0472">Membrane</keyword>
<protein>
    <submittedName>
        <fullName evidence="6">Type II/IV secretion system protein</fullName>
    </submittedName>
</protein>
<dbReference type="AlphaFoldDB" id="A0A8E6EZ45"/>
<feature type="transmembrane region" description="Helical" evidence="4">
    <location>
        <begin position="34"/>
        <end position="51"/>
    </location>
</feature>
<gene>
    <name evidence="6" type="ORF">KIH39_05415</name>
</gene>
<dbReference type="InterPro" id="IPR001482">
    <property type="entry name" value="T2SS/T4SS_dom"/>
</dbReference>
<keyword evidence="2" id="KW-0547">Nucleotide-binding</keyword>
<comment type="similarity">
    <text evidence="1">Belongs to the GSP E family.</text>
</comment>
<keyword evidence="3" id="KW-0067">ATP-binding</keyword>
<keyword evidence="7" id="KW-1185">Reference proteome</keyword>
<evidence type="ECO:0000256" key="2">
    <source>
        <dbReference type="ARBA" id="ARBA00022741"/>
    </source>
</evidence>
<evidence type="ECO:0000256" key="3">
    <source>
        <dbReference type="ARBA" id="ARBA00022840"/>
    </source>
</evidence>
<dbReference type="Gene3D" id="3.30.450.90">
    <property type="match status" value="1"/>
</dbReference>
<sequence>MLAPLIADLNDLTGLLSTFMPRGDGNLLFHPGKIIFITLIFLAWVSTVKWIDQDCNRVSLNRQLWSVASLAGFALGMVAVSMMPHYGLSIILLILLYLSPTLIYVSKRNEIVPPQLKVLTRAHIRNLIKRRLGVDVGAGGKGDEGPLPSIQFIAKNSTQDDIDEARLSKAVDSPGYRAALELVQDAINQRATDIHLEPTRDEMTIRFRVDSIMNSVPSFARSRGDSVINVFKVLAGLDITEKRKPQDGSFGAEVEGRKVDFRLATAGSLNGQKMVIRILDASRQVTTLNSLGLRAQLREKVETVCQQSYGMMITCGPTGAGKTSTLYACLGEIDRFQRNVITLENPVEYQMDNVTQIEVNPKAGKTFAGELRSILRQDPDVILVGEIRDAETAEIACQAAQTGHMVFTTVHANDAVTSVGRLIDLGVKPFMIASALSAVLGQRLVRLLCPKCKIGYSPSDDMLRKLKIKPAPDRKITFYKPKVLNPDDSNADVRNRCEKCKGTGYLGRTGIFELLMITDEIKELIRANPDLVAIRQSALKNGFQTLFEDGLRKVIEGKTSLEEIQRVAK</sequence>
<name>A0A8E6EZ45_9BACT</name>
<organism evidence="6 7">
    <name type="scientific">Telmatocola sphagniphila</name>
    <dbReference type="NCBI Taxonomy" id="1123043"/>
    <lineage>
        <taxon>Bacteria</taxon>
        <taxon>Pseudomonadati</taxon>
        <taxon>Planctomycetota</taxon>
        <taxon>Planctomycetia</taxon>
        <taxon>Gemmatales</taxon>
        <taxon>Gemmataceae</taxon>
    </lineage>
</organism>
<evidence type="ECO:0000313" key="6">
    <source>
        <dbReference type="EMBL" id="QVL33353.1"/>
    </source>
</evidence>
<evidence type="ECO:0000256" key="4">
    <source>
        <dbReference type="SAM" id="Phobius"/>
    </source>
</evidence>
<reference evidence="6" key="1">
    <citation type="submission" date="2021-05" db="EMBL/GenBank/DDBJ databases">
        <title>Complete genome sequence of the cellulolytic planctomycete Telmatocola sphagniphila SP2T and characterization of the first cellulase from planctomycetes.</title>
        <authorList>
            <person name="Rakitin A.L."/>
            <person name="Beletsky A.V."/>
            <person name="Naumoff D.G."/>
            <person name="Kulichevskaya I.S."/>
            <person name="Mardanov A.V."/>
            <person name="Ravin N.V."/>
            <person name="Dedysh S.N."/>
        </authorList>
    </citation>
    <scope>NUCLEOTIDE SEQUENCE</scope>
    <source>
        <strain evidence="6">SP2T</strain>
    </source>
</reference>
<evidence type="ECO:0000313" key="7">
    <source>
        <dbReference type="Proteomes" id="UP000676194"/>
    </source>
</evidence>
<dbReference type="CDD" id="cd01129">
    <property type="entry name" value="PulE-GspE-like"/>
    <property type="match status" value="1"/>
</dbReference>
<keyword evidence="4" id="KW-0812">Transmembrane</keyword>
<feature type="domain" description="Bacterial type II secretion system protein E" evidence="5">
    <location>
        <begin position="375"/>
        <end position="389"/>
    </location>
</feature>
<dbReference type="KEGG" id="tsph:KIH39_05415"/>
<dbReference type="Gene3D" id="3.40.50.300">
    <property type="entry name" value="P-loop containing nucleotide triphosphate hydrolases"/>
    <property type="match status" value="1"/>
</dbReference>
<feature type="transmembrane region" description="Helical" evidence="4">
    <location>
        <begin position="63"/>
        <end position="80"/>
    </location>
</feature>
<dbReference type="PANTHER" id="PTHR30258">
    <property type="entry name" value="TYPE II SECRETION SYSTEM PROTEIN GSPE-RELATED"/>
    <property type="match status" value="1"/>
</dbReference>
<evidence type="ECO:0000256" key="1">
    <source>
        <dbReference type="ARBA" id="ARBA00006611"/>
    </source>
</evidence>
<dbReference type="GO" id="GO:0005524">
    <property type="term" value="F:ATP binding"/>
    <property type="evidence" value="ECO:0007669"/>
    <property type="project" value="UniProtKB-KW"/>
</dbReference>
<dbReference type="RefSeq" id="WP_213498243.1">
    <property type="nucleotide sequence ID" value="NZ_CP074694.1"/>
</dbReference>
<dbReference type="Proteomes" id="UP000676194">
    <property type="component" value="Chromosome"/>
</dbReference>
<dbReference type="GO" id="GO:0005886">
    <property type="term" value="C:plasma membrane"/>
    <property type="evidence" value="ECO:0007669"/>
    <property type="project" value="TreeGrafter"/>
</dbReference>
<dbReference type="PROSITE" id="PS00662">
    <property type="entry name" value="T2SP_E"/>
    <property type="match status" value="1"/>
</dbReference>
<dbReference type="InterPro" id="IPR027417">
    <property type="entry name" value="P-loop_NTPase"/>
</dbReference>
<accession>A0A8E6EZ45</accession>
<dbReference type="EMBL" id="CP074694">
    <property type="protein sequence ID" value="QVL33353.1"/>
    <property type="molecule type" value="Genomic_DNA"/>
</dbReference>